<gene>
    <name evidence="2" type="ORF">SBA1_760005</name>
</gene>
<evidence type="ECO:0000313" key="2">
    <source>
        <dbReference type="EMBL" id="SPF47615.1"/>
    </source>
</evidence>
<dbReference type="InterPro" id="IPR036116">
    <property type="entry name" value="FN3_sf"/>
</dbReference>
<dbReference type="InterPro" id="IPR051923">
    <property type="entry name" value="Glycosyl_Hydrolase_39"/>
</dbReference>
<sequence>MNGFHLRSRRTGLLLIVLFAILFFMPGTSLGQGQKHVPDHVPPKRSSQIQDGFGINSDLPRDPYIPWNRWWWTRMFDAGFKWIRIGQYENSSDRTSWDWIEQKRGVMASSPELEDYVDSLVDNGINIQVQLLYGNVMYTSISGKLPDVSTPEPGSFHNDDRSLYSVFWPPKTPEQMAAFNRYVEWMVKHFHDRIHYWALWNEQDIGYWNPWGNGEEYGRLLATFVPTVHQADPQAKVIYGGQADPTREFTQKALDECKCASGVDVYAYHTYPGYGQNLNPESMDYGAYLTESPRALRDLVTHYPGIKPDIPFFDDEFNSIPSWIGSDESVQAKYVPRGLIYNHAAGVKTFVWLLTAGTDGNEYDDFGIIHGLTNHDYDFTPRPVFYALQNTNALFADTKFDPSIEVTGPDLPALRRKTEFPFMSYGFRSKGGKAIVAYWLAAHSLPGNAFPPLYATLSLKNTGIAHPVLVDVVSGEIKPLQWKAGTTDTVEALPIKDSIMAVTDEDYFDWPVLPEAPSSLNVTLSGSTPKLTWQVHGGNPTSMVVERRIEEGSARGNWERLAKLNSAAMEYGDSTAKKGQHLAYRVRAANADGESAYSNVERIAVPAKP</sequence>
<dbReference type="Proteomes" id="UP000238701">
    <property type="component" value="Unassembled WGS sequence"/>
</dbReference>
<dbReference type="GO" id="GO:0004553">
    <property type="term" value="F:hydrolase activity, hydrolyzing O-glycosyl compounds"/>
    <property type="evidence" value="ECO:0007669"/>
    <property type="project" value="TreeGrafter"/>
</dbReference>
<evidence type="ECO:0000313" key="3">
    <source>
        <dbReference type="Proteomes" id="UP000238701"/>
    </source>
</evidence>
<feature type="domain" description="Fibronectin type-III" evidence="1">
    <location>
        <begin position="513"/>
        <end position="608"/>
    </location>
</feature>
<dbReference type="PANTHER" id="PTHR12631:SF10">
    <property type="entry name" value="BETA-XYLOSIDASE-LIKE PROTEIN-RELATED"/>
    <property type="match status" value="1"/>
</dbReference>
<dbReference type="InterPro" id="IPR003961">
    <property type="entry name" value="FN3_dom"/>
</dbReference>
<organism evidence="2 3">
    <name type="scientific">Candidatus Sulfotelmatobacter kueseliae</name>
    <dbReference type="NCBI Taxonomy" id="2042962"/>
    <lineage>
        <taxon>Bacteria</taxon>
        <taxon>Pseudomonadati</taxon>
        <taxon>Acidobacteriota</taxon>
        <taxon>Terriglobia</taxon>
        <taxon>Terriglobales</taxon>
        <taxon>Candidatus Korobacteraceae</taxon>
        <taxon>Candidatus Sulfotelmatobacter</taxon>
    </lineage>
</organism>
<evidence type="ECO:0000259" key="1">
    <source>
        <dbReference type="PROSITE" id="PS50853"/>
    </source>
</evidence>
<dbReference type="SUPFAM" id="SSF49265">
    <property type="entry name" value="Fibronectin type III"/>
    <property type="match status" value="1"/>
</dbReference>
<reference evidence="3" key="1">
    <citation type="submission" date="2018-02" db="EMBL/GenBank/DDBJ databases">
        <authorList>
            <person name="Hausmann B."/>
        </authorList>
    </citation>
    <scope>NUCLEOTIDE SEQUENCE [LARGE SCALE GENOMIC DNA]</scope>
    <source>
        <strain evidence="3">Peat soil MAG SbA1</strain>
    </source>
</reference>
<dbReference type="InterPro" id="IPR017853">
    <property type="entry name" value="GH"/>
</dbReference>
<dbReference type="Gene3D" id="3.20.20.80">
    <property type="entry name" value="Glycosidases"/>
    <property type="match status" value="1"/>
</dbReference>
<dbReference type="PANTHER" id="PTHR12631">
    <property type="entry name" value="ALPHA-L-IDURONIDASE"/>
    <property type="match status" value="1"/>
</dbReference>
<dbReference type="AlphaFoldDB" id="A0A2U3L6Q9"/>
<dbReference type="PROSITE" id="PS50853">
    <property type="entry name" value="FN3"/>
    <property type="match status" value="1"/>
</dbReference>
<dbReference type="InterPro" id="IPR013783">
    <property type="entry name" value="Ig-like_fold"/>
</dbReference>
<dbReference type="Gene3D" id="2.60.40.10">
    <property type="entry name" value="Immunoglobulins"/>
    <property type="match status" value="1"/>
</dbReference>
<proteinExistence type="predicted"/>
<name>A0A2U3L6Q9_9BACT</name>
<protein>
    <recommendedName>
        <fullName evidence="1">Fibronectin type-III domain-containing protein</fullName>
    </recommendedName>
</protein>
<dbReference type="EMBL" id="OMOD01000173">
    <property type="protein sequence ID" value="SPF47615.1"/>
    <property type="molecule type" value="Genomic_DNA"/>
</dbReference>
<accession>A0A2U3L6Q9</accession>
<dbReference type="SUPFAM" id="SSF51445">
    <property type="entry name" value="(Trans)glycosidases"/>
    <property type="match status" value="1"/>
</dbReference>